<evidence type="ECO:0000256" key="9">
    <source>
        <dbReference type="NCBIfam" id="TIGR03303"/>
    </source>
</evidence>
<proteinExistence type="inferred from homology"/>
<dbReference type="InterPro" id="IPR023707">
    <property type="entry name" value="OM_assembly_BamA"/>
</dbReference>
<dbReference type="Gene3D" id="2.40.160.50">
    <property type="entry name" value="membrane protein fhac: a member of the omp85/tpsb transporter family"/>
    <property type="match status" value="1"/>
</dbReference>
<feature type="domain" description="POTRA" evidence="10">
    <location>
        <begin position="31"/>
        <end position="99"/>
    </location>
</feature>
<comment type="subunit">
    <text evidence="8">Part of the Bam complex.</text>
</comment>
<dbReference type="GO" id="GO:0051205">
    <property type="term" value="P:protein insertion into membrane"/>
    <property type="evidence" value="ECO:0007669"/>
    <property type="project" value="UniProtKB-UniRule"/>
</dbReference>
<dbReference type="Proteomes" id="UP000009232">
    <property type="component" value="Chromosome"/>
</dbReference>
<evidence type="ECO:0000256" key="5">
    <source>
        <dbReference type="ARBA" id="ARBA00022737"/>
    </source>
</evidence>
<dbReference type="AlphaFoldDB" id="F6DCZ5"/>
<dbReference type="Gene3D" id="3.10.20.310">
    <property type="entry name" value="membrane protein fhac"/>
    <property type="match status" value="5"/>
</dbReference>
<keyword evidence="2 8" id="KW-1134">Transmembrane beta strand</keyword>
<sequence length="767" mass="85162" precursor="true">MDKMITRYFKPKLLATLCALTVASGAVADDFVISDIQVQGTERIGFETLNTYLPVRVGETLTLGLEQESIRALFRTGFFNDIALFRGDNNELIIQVVERPSIADIVIKGNRLIKTDDLTKALTGLGITQGKIFNPVEMERVILDLRRQYHNQGYYAAQVQISVEDLPRNRVALNIDITEGAPASIERISLVGNNTYTDNRLKGQMLLKEVVVFGSADKYSRPKLQADLETLRSFYLDRGFAEFDINSSQVALSEDLTEVYISVNMTEGPQYRLDQLTFSGSGRIPEAELLELLNLEAGELFSRSRIIAGINAIRDRFSDIGFAFADVDPRIDLNQDEQLATINFVLDEGSHVYVRRIEIEGNTRTRDHVLRREMRQFEKAPYSLQAVRQSTSRLNRLGYFSSVNVDTRRVADDEVDLVIQVEEQPTGSFTAGIGFSQLDGISFNLGIAEKNLLGSGNELELSINSSVAIQSADIGFTNPYFTKDGVSLSTGVFYSKVNASELNITDYTLDRLGARISVGYPTSELTRLNMGLRIEEVGVNCNTSNFVDCNNFVDDFGKTNAVLSLTGGWRYDSRNSFFFPTEGHRASVSAQAAIPGTSDVTFYKVFLDEAWWTRINDDFTLKLSASLAFGEGYGDLNRLPFYERFFAGGIGSVRGFEPNSLGGFYTPDEGSNRPRGGDARAITTAELVFPMPLIEDSSNIRLSWFVDGGNIYANLDDVDPSAFRIATGLGFSWITPVGPLAFSFSRPIKTEKGDKTQSFQFSLGVPF</sequence>
<feature type="domain" description="POTRA" evidence="10">
    <location>
        <begin position="100"/>
        <end position="180"/>
    </location>
</feature>
<evidence type="ECO:0000313" key="11">
    <source>
        <dbReference type="EMBL" id="AEG31731.1"/>
    </source>
</evidence>
<evidence type="ECO:0000256" key="1">
    <source>
        <dbReference type="ARBA" id="ARBA00004370"/>
    </source>
</evidence>
<keyword evidence="6 8" id="KW-0472">Membrane</keyword>
<protein>
    <recommendedName>
        <fullName evidence="8 9">Outer membrane protein assembly factor BamA</fullName>
    </recommendedName>
</protein>
<dbReference type="PIRSF" id="PIRSF006076">
    <property type="entry name" value="OM_assembly_OMP85"/>
    <property type="match status" value="1"/>
</dbReference>
<dbReference type="PANTHER" id="PTHR12815">
    <property type="entry name" value="SORTING AND ASSEMBLY MACHINERY SAMM50 PROTEIN FAMILY MEMBER"/>
    <property type="match status" value="1"/>
</dbReference>
<evidence type="ECO:0000256" key="3">
    <source>
        <dbReference type="ARBA" id="ARBA00022692"/>
    </source>
</evidence>
<keyword evidence="7 8" id="KW-0998">Cell outer membrane</keyword>
<dbReference type="InterPro" id="IPR034746">
    <property type="entry name" value="POTRA"/>
</dbReference>
<dbReference type="PANTHER" id="PTHR12815:SF23">
    <property type="entry name" value="OUTER MEMBRANE PROTEIN ASSEMBLY FACTOR BAMA"/>
    <property type="match status" value="1"/>
</dbReference>
<dbReference type="RefSeq" id="WP_013835508.1">
    <property type="nucleotide sequence ID" value="NC_015581.1"/>
</dbReference>
<dbReference type="InterPro" id="IPR000184">
    <property type="entry name" value="Bac_surfAg_D15"/>
</dbReference>
<evidence type="ECO:0000256" key="6">
    <source>
        <dbReference type="ARBA" id="ARBA00023136"/>
    </source>
</evidence>
<comment type="function">
    <text evidence="8">Part of the outer membrane protein assembly complex, which is involved in assembly and insertion of beta-barrel proteins into the outer membrane.</text>
</comment>
<reference evidence="11 12" key="1">
    <citation type="submission" date="2011-05" db="EMBL/GenBank/DDBJ databases">
        <title>Complete sequence of Thioalkalimicrobium cyclicum ALM1.</title>
        <authorList>
            <consortium name="US DOE Joint Genome Institute"/>
            <person name="Lucas S."/>
            <person name="Han J."/>
            <person name="Lapidus A."/>
            <person name="Cheng J.-F."/>
            <person name="Goodwin L."/>
            <person name="Pitluck S."/>
            <person name="Peters L."/>
            <person name="Mikhailova N."/>
            <person name="Davenport K."/>
            <person name="Han C."/>
            <person name="Tapia R."/>
            <person name="Land M."/>
            <person name="Hauser L."/>
            <person name="Kyrpides N."/>
            <person name="Ivanova N."/>
            <person name="Pagani I."/>
            <person name="Kappler U."/>
            <person name="Woyke T."/>
        </authorList>
    </citation>
    <scope>NUCLEOTIDE SEQUENCE [LARGE SCALE GENOMIC DNA]</scope>
    <source>
        <strain evidence="12">DSM 14477 / JCM 11371 / ALM1</strain>
    </source>
</reference>
<feature type="chain" id="PRO_5009012225" description="Outer membrane protein assembly factor BamA" evidence="8">
    <location>
        <begin position="29"/>
        <end position="767"/>
    </location>
</feature>
<accession>F6DCZ5</accession>
<evidence type="ECO:0000256" key="7">
    <source>
        <dbReference type="ARBA" id="ARBA00023237"/>
    </source>
</evidence>
<keyword evidence="4 8" id="KW-0732">Signal</keyword>
<evidence type="ECO:0000259" key="10">
    <source>
        <dbReference type="PROSITE" id="PS51779"/>
    </source>
</evidence>
<dbReference type="GO" id="GO:1990063">
    <property type="term" value="C:Bam protein complex"/>
    <property type="evidence" value="ECO:0007669"/>
    <property type="project" value="TreeGrafter"/>
</dbReference>
<dbReference type="STRING" id="717773.Thicy_0964"/>
<dbReference type="OrthoDB" id="9803054at2"/>
<feature type="domain" description="POTRA" evidence="10">
    <location>
        <begin position="271"/>
        <end position="349"/>
    </location>
</feature>
<dbReference type="GO" id="GO:0043165">
    <property type="term" value="P:Gram-negative-bacterium-type cell outer membrane assembly"/>
    <property type="evidence" value="ECO:0007669"/>
    <property type="project" value="UniProtKB-UniRule"/>
</dbReference>
<dbReference type="PROSITE" id="PS51779">
    <property type="entry name" value="POTRA"/>
    <property type="match status" value="5"/>
</dbReference>
<dbReference type="Pfam" id="PF07244">
    <property type="entry name" value="POTRA"/>
    <property type="match status" value="4"/>
</dbReference>
<keyword evidence="3 8" id="KW-0812">Transmembrane</keyword>
<feature type="domain" description="POTRA" evidence="10">
    <location>
        <begin position="183"/>
        <end position="268"/>
    </location>
</feature>
<evidence type="ECO:0000256" key="8">
    <source>
        <dbReference type="HAMAP-Rule" id="MF_01430"/>
    </source>
</evidence>
<keyword evidence="12" id="KW-1185">Reference proteome</keyword>
<dbReference type="EMBL" id="CP002776">
    <property type="protein sequence ID" value="AEG31731.1"/>
    <property type="molecule type" value="Genomic_DNA"/>
</dbReference>
<evidence type="ECO:0000256" key="2">
    <source>
        <dbReference type="ARBA" id="ARBA00022452"/>
    </source>
</evidence>
<evidence type="ECO:0000313" key="12">
    <source>
        <dbReference type="Proteomes" id="UP000009232"/>
    </source>
</evidence>
<keyword evidence="5 8" id="KW-0677">Repeat</keyword>
<organism evidence="11 12">
    <name type="scientific">Thiomicrospira cyclica (strain DSM 14477 / JCM 11371 / ALM1)</name>
    <name type="common">Thioalkalimicrobium cyclicum</name>
    <dbReference type="NCBI Taxonomy" id="717773"/>
    <lineage>
        <taxon>Bacteria</taxon>
        <taxon>Pseudomonadati</taxon>
        <taxon>Pseudomonadota</taxon>
        <taxon>Gammaproteobacteria</taxon>
        <taxon>Thiotrichales</taxon>
        <taxon>Piscirickettsiaceae</taxon>
        <taxon>Thiomicrospira</taxon>
    </lineage>
</organism>
<comment type="subcellular location">
    <subcellularLocation>
        <location evidence="8">Cell outer membrane</location>
    </subcellularLocation>
    <subcellularLocation>
        <location evidence="1">Membrane</location>
    </subcellularLocation>
</comment>
<feature type="signal peptide" evidence="8">
    <location>
        <begin position="1"/>
        <end position="28"/>
    </location>
</feature>
<feature type="domain" description="POTRA" evidence="10">
    <location>
        <begin position="352"/>
        <end position="424"/>
    </location>
</feature>
<name>F6DCZ5_THICA</name>
<dbReference type="InterPro" id="IPR039910">
    <property type="entry name" value="D15-like"/>
</dbReference>
<dbReference type="NCBIfam" id="TIGR03303">
    <property type="entry name" value="OM_YaeT"/>
    <property type="match status" value="1"/>
</dbReference>
<dbReference type="HAMAP" id="MF_01430">
    <property type="entry name" value="OM_assembly_BamA"/>
    <property type="match status" value="1"/>
</dbReference>
<gene>
    <name evidence="8" type="primary">bamA</name>
    <name evidence="11" type="ordered locus">Thicy_0964</name>
</gene>
<dbReference type="eggNOG" id="COG4775">
    <property type="taxonomic scope" value="Bacteria"/>
</dbReference>
<evidence type="ECO:0000256" key="4">
    <source>
        <dbReference type="ARBA" id="ARBA00022729"/>
    </source>
</evidence>
<dbReference type="KEGG" id="tcy:Thicy_0964"/>
<dbReference type="Pfam" id="PF01103">
    <property type="entry name" value="Omp85"/>
    <property type="match status" value="1"/>
</dbReference>
<dbReference type="HOGENOM" id="CLU_007664_1_1_6"/>
<comment type="similarity">
    <text evidence="8">Belongs to the BamA family.</text>
</comment>
<dbReference type="InterPro" id="IPR010827">
    <property type="entry name" value="BamA/TamA_POTRA"/>
</dbReference>